<evidence type="ECO:0000256" key="2">
    <source>
        <dbReference type="PROSITE-ProRule" id="PRU00235"/>
    </source>
</evidence>
<reference evidence="3" key="1">
    <citation type="journal article" date="2023" name="BMC Genomics">
        <title>Chromosome-level genome assemblies of Cutaneotrichosporon spp. (Trichosporonales, Basidiomycota) reveal imbalanced evolution between nucleotide sequences and chromosome synteny.</title>
        <authorList>
            <person name="Kobayashi Y."/>
            <person name="Kayamori A."/>
            <person name="Aoki K."/>
            <person name="Shiwa Y."/>
            <person name="Matsutani M."/>
            <person name="Fujita N."/>
            <person name="Sugita T."/>
            <person name="Iwasaki W."/>
            <person name="Tanaka N."/>
            <person name="Takashima M."/>
        </authorList>
    </citation>
    <scope>NUCLEOTIDE SEQUENCE</scope>
    <source>
        <strain evidence="3">HIS016</strain>
    </source>
</reference>
<feature type="repeat" description="RCC1" evidence="2">
    <location>
        <begin position="181"/>
        <end position="241"/>
    </location>
</feature>
<dbReference type="SUPFAM" id="SSF50985">
    <property type="entry name" value="RCC1/BLIP-II"/>
    <property type="match status" value="2"/>
</dbReference>
<accession>A0AAD3TQ65</accession>
<feature type="repeat" description="RCC1" evidence="2">
    <location>
        <begin position="279"/>
        <end position="329"/>
    </location>
</feature>
<name>A0AAD3TQ65_9TREE</name>
<dbReference type="Gene3D" id="2.130.10.30">
    <property type="entry name" value="Regulator of chromosome condensation 1/beta-lactamase-inhibitor protein II"/>
    <property type="match status" value="2"/>
</dbReference>
<dbReference type="PANTHER" id="PTHR22870:SF466">
    <property type="entry name" value="ANKYRIN REPEAT-CONTAINING PROTEIN"/>
    <property type="match status" value="1"/>
</dbReference>
<dbReference type="AlphaFoldDB" id="A0AAD3TQ65"/>
<dbReference type="PANTHER" id="PTHR22870">
    <property type="entry name" value="REGULATOR OF CHROMOSOME CONDENSATION"/>
    <property type="match status" value="1"/>
</dbReference>
<keyword evidence="4" id="KW-1185">Reference proteome</keyword>
<sequence>MPTLHACGSNGGGQLAIGHAHDVATFTPCVFDSSCPPIERVVDLVSTASHALTLVSADGHNQLLGAGTNTHGQLGKVCALTQSVQAATSFRPLSIARDTGFEGWEPVKIAATWTTSFVALESPDGSAVRTQVIVAVGSDDFGELGSGIIRPKEGERVEHLRGGQRHVLAVLTSGSGDGRKQRVIGWGAARRGELDPNPHADRGKSKARVRTLPPTELALDLPSPIVDISLGASHTLILLANGRVLAWGNNLKGQITGLRDVADVSAIGATWNGSYILNDQFWSQGSNTHGQLLRSDTGETHGPRATVTVAGGLETFAAGSEHILALSRASSRMDLWTGGWNEHGNLGLGNTADGAQLVNTGMHASRVWAGCAASWALIE</sequence>
<proteinExistence type="predicted"/>
<dbReference type="InterPro" id="IPR009091">
    <property type="entry name" value="RCC1/BLIP-II"/>
</dbReference>
<dbReference type="InterPro" id="IPR000408">
    <property type="entry name" value="Reg_chr_condens"/>
</dbReference>
<dbReference type="Pfam" id="PF13540">
    <property type="entry name" value="RCC1_2"/>
    <property type="match status" value="1"/>
</dbReference>
<evidence type="ECO:0000313" key="3">
    <source>
        <dbReference type="EMBL" id="GMK54481.1"/>
    </source>
</evidence>
<protein>
    <recommendedName>
        <fullName evidence="5">RCC1/BLIP-II protein</fullName>
    </recommendedName>
</protein>
<reference evidence="3" key="2">
    <citation type="submission" date="2023-06" db="EMBL/GenBank/DDBJ databases">
        <authorList>
            <person name="Kobayashi Y."/>
            <person name="Kayamori A."/>
            <person name="Aoki K."/>
            <person name="Shiwa Y."/>
            <person name="Fujita N."/>
            <person name="Sugita T."/>
            <person name="Iwasaki W."/>
            <person name="Tanaka N."/>
            <person name="Takashima M."/>
        </authorList>
    </citation>
    <scope>NUCLEOTIDE SEQUENCE</scope>
    <source>
        <strain evidence="3">HIS016</strain>
    </source>
</reference>
<evidence type="ECO:0008006" key="5">
    <source>
        <dbReference type="Google" id="ProtNLM"/>
    </source>
</evidence>
<dbReference type="Proteomes" id="UP001222932">
    <property type="component" value="Unassembled WGS sequence"/>
</dbReference>
<evidence type="ECO:0000256" key="1">
    <source>
        <dbReference type="ARBA" id="ARBA00022737"/>
    </source>
</evidence>
<evidence type="ECO:0000313" key="4">
    <source>
        <dbReference type="Proteomes" id="UP001222932"/>
    </source>
</evidence>
<dbReference type="InterPro" id="IPR051210">
    <property type="entry name" value="Ub_ligase/GEF_domain"/>
</dbReference>
<keyword evidence="1" id="KW-0677">Repeat</keyword>
<dbReference type="PROSITE" id="PS50012">
    <property type="entry name" value="RCC1_3"/>
    <property type="match status" value="2"/>
</dbReference>
<comment type="caution">
    <text evidence="3">The sequence shown here is derived from an EMBL/GenBank/DDBJ whole genome shotgun (WGS) entry which is preliminary data.</text>
</comment>
<organism evidence="3 4">
    <name type="scientific">Cutaneotrichosporon spelunceum</name>
    <dbReference type="NCBI Taxonomy" id="1672016"/>
    <lineage>
        <taxon>Eukaryota</taxon>
        <taxon>Fungi</taxon>
        <taxon>Dikarya</taxon>
        <taxon>Basidiomycota</taxon>
        <taxon>Agaricomycotina</taxon>
        <taxon>Tremellomycetes</taxon>
        <taxon>Trichosporonales</taxon>
        <taxon>Trichosporonaceae</taxon>
        <taxon>Cutaneotrichosporon</taxon>
    </lineage>
</organism>
<gene>
    <name evidence="3" type="primary">ATS1</name>
    <name evidence="3" type="ORF">CspeluHIS016_0110670</name>
</gene>
<dbReference type="EMBL" id="BTCM01000001">
    <property type="protein sequence ID" value="GMK54481.1"/>
    <property type="molecule type" value="Genomic_DNA"/>
</dbReference>